<sequence length="319" mass="38310">MTQHQTKGLFRVHHHSNVISVLTQVLLHLDPIMNRYNNYNINSHSSKIESEMLQAFDSIGRKVWNNQELEIDISEFYSFFSLETWDKFIDLEEMFQFTITNCKLLNQYFNTTEKRTTTFEICPTCQIDYGKKENISNYCTFIYSKDKWKQFRETNEIYQDPIPFIKGYHCTSCYSFLEIMLKSTIIEAPEILLLKLHSSIENNYFLYEFNVHEHVKLLVDESIDNSHHQEYELVAVVDYYRERGIYGGFFKNPMNRRWYQMNAHSIDDFPKLVEDLSCINSTSNFILFFQKTVERKPIYWKSVLSNRFVYWDVSFSFTE</sequence>
<evidence type="ECO:0000313" key="2">
    <source>
        <dbReference type="EMBL" id="EFC36380.1"/>
    </source>
</evidence>
<feature type="domain" description="USP" evidence="1">
    <location>
        <begin position="7"/>
        <end position="292"/>
    </location>
</feature>
<dbReference type="InterPro" id="IPR038765">
    <property type="entry name" value="Papain-like_cys_pep_sf"/>
</dbReference>
<dbReference type="Proteomes" id="UP000006671">
    <property type="component" value="Unassembled WGS sequence"/>
</dbReference>
<dbReference type="PROSITE" id="PS50235">
    <property type="entry name" value="USP_3"/>
    <property type="match status" value="1"/>
</dbReference>
<evidence type="ECO:0000259" key="1">
    <source>
        <dbReference type="PROSITE" id="PS50235"/>
    </source>
</evidence>
<keyword evidence="3" id="KW-1185">Reference proteome</keyword>
<dbReference type="EMBL" id="GG738931">
    <property type="protein sequence ID" value="EFC36380.1"/>
    <property type="molecule type" value="Genomic_DNA"/>
</dbReference>
<dbReference type="KEGG" id="ngr:NAEGRDRAFT_75936"/>
<reference evidence="2 3" key="1">
    <citation type="journal article" date="2010" name="Cell">
        <title>The genome of Naegleria gruberi illuminates early eukaryotic versatility.</title>
        <authorList>
            <person name="Fritz-Laylin L.K."/>
            <person name="Prochnik S.E."/>
            <person name="Ginger M.L."/>
            <person name="Dacks J.B."/>
            <person name="Carpenter M.L."/>
            <person name="Field M.C."/>
            <person name="Kuo A."/>
            <person name="Paredez A."/>
            <person name="Chapman J."/>
            <person name="Pham J."/>
            <person name="Shu S."/>
            <person name="Neupane R."/>
            <person name="Cipriano M."/>
            <person name="Mancuso J."/>
            <person name="Tu H."/>
            <person name="Salamov A."/>
            <person name="Lindquist E."/>
            <person name="Shapiro H."/>
            <person name="Lucas S."/>
            <person name="Grigoriev I.V."/>
            <person name="Cande W.Z."/>
            <person name="Fulton C."/>
            <person name="Rokhsar D.S."/>
            <person name="Dawson S.C."/>
        </authorList>
    </citation>
    <scope>NUCLEOTIDE SEQUENCE [LARGE SCALE GENOMIC DNA]</scope>
    <source>
        <strain evidence="2 3">NEG-M</strain>
    </source>
</reference>
<accession>D2W3G5</accession>
<dbReference type="GeneID" id="8862481"/>
<evidence type="ECO:0000313" key="3">
    <source>
        <dbReference type="Proteomes" id="UP000006671"/>
    </source>
</evidence>
<dbReference type="RefSeq" id="XP_002669124.1">
    <property type="nucleotide sequence ID" value="XM_002669078.1"/>
</dbReference>
<dbReference type="VEuPathDB" id="AmoebaDB:NAEGRDRAFT_75936"/>
<organism evidence="3">
    <name type="scientific">Naegleria gruberi</name>
    <name type="common">Amoeba</name>
    <dbReference type="NCBI Taxonomy" id="5762"/>
    <lineage>
        <taxon>Eukaryota</taxon>
        <taxon>Discoba</taxon>
        <taxon>Heterolobosea</taxon>
        <taxon>Tetramitia</taxon>
        <taxon>Eutetramitia</taxon>
        <taxon>Vahlkampfiidae</taxon>
        <taxon>Naegleria</taxon>
    </lineage>
</organism>
<dbReference type="InterPro" id="IPR028889">
    <property type="entry name" value="USP"/>
</dbReference>
<dbReference type="Gene3D" id="3.90.70.10">
    <property type="entry name" value="Cysteine proteinases"/>
    <property type="match status" value="1"/>
</dbReference>
<dbReference type="InParanoid" id="D2W3G5"/>
<protein>
    <submittedName>
        <fullName evidence="2">Predicted protein</fullName>
    </submittedName>
</protein>
<dbReference type="AlphaFoldDB" id="D2W3G5"/>
<gene>
    <name evidence="2" type="ORF">NAEGRDRAFT_75936</name>
</gene>
<dbReference type="SUPFAM" id="SSF54001">
    <property type="entry name" value="Cysteine proteinases"/>
    <property type="match status" value="1"/>
</dbReference>
<proteinExistence type="predicted"/>
<name>D2W3G5_NAEGR</name>